<organism evidence="1 2">
    <name type="scientific">Pristionchus mayeri</name>
    <dbReference type="NCBI Taxonomy" id="1317129"/>
    <lineage>
        <taxon>Eukaryota</taxon>
        <taxon>Metazoa</taxon>
        <taxon>Ecdysozoa</taxon>
        <taxon>Nematoda</taxon>
        <taxon>Chromadorea</taxon>
        <taxon>Rhabditida</taxon>
        <taxon>Rhabditina</taxon>
        <taxon>Diplogasteromorpha</taxon>
        <taxon>Diplogasteroidea</taxon>
        <taxon>Neodiplogasteridae</taxon>
        <taxon>Pristionchus</taxon>
    </lineage>
</organism>
<gene>
    <name evidence="1" type="ORF">PMAYCL1PPCAC_04639</name>
</gene>
<dbReference type="EMBL" id="BTRK01000002">
    <property type="protein sequence ID" value="GMR34444.1"/>
    <property type="molecule type" value="Genomic_DNA"/>
</dbReference>
<keyword evidence="2" id="KW-1185">Reference proteome</keyword>
<proteinExistence type="predicted"/>
<accession>A0AAN5CA24</accession>
<evidence type="ECO:0000313" key="2">
    <source>
        <dbReference type="Proteomes" id="UP001328107"/>
    </source>
</evidence>
<name>A0AAN5CA24_9BILA</name>
<reference evidence="2" key="1">
    <citation type="submission" date="2022-10" db="EMBL/GenBank/DDBJ databases">
        <title>Genome assembly of Pristionchus species.</title>
        <authorList>
            <person name="Yoshida K."/>
            <person name="Sommer R.J."/>
        </authorList>
    </citation>
    <scope>NUCLEOTIDE SEQUENCE [LARGE SCALE GENOMIC DNA]</scope>
    <source>
        <strain evidence="2">RS5460</strain>
    </source>
</reference>
<dbReference type="Proteomes" id="UP001328107">
    <property type="component" value="Unassembled WGS sequence"/>
</dbReference>
<feature type="non-terminal residue" evidence="1">
    <location>
        <position position="194"/>
    </location>
</feature>
<comment type="caution">
    <text evidence="1">The sequence shown here is derived from an EMBL/GenBank/DDBJ whole genome shotgun (WGS) entry which is preliminary data.</text>
</comment>
<feature type="non-terminal residue" evidence="1">
    <location>
        <position position="1"/>
    </location>
</feature>
<protein>
    <submittedName>
        <fullName evidence="1">Uncharacterized protein</fullName>
    </submittedName>
</protein>
<dbReference type="AlphaFoldDB" id="A0AAN5CA24"/>
<sequence length="194" mass="22122">QEWKFRRDCEPSQEFKTMLSNILSAYAPSRLEIVNVFLGKALADAISSSFSDFPKANQLHFPLGTDQITIKDEEITVDDIEKILINFKHFNAISPRFLRGPFLETLIAETSLTNISIETDGVKVAPSSIISLSNFHKVERFELDCFTTTIESLFAAIENRLNFAPNCTFCWKLNVNDSKENVVNQINEECKKRH</sequence>
<evidence type="ECO:0000313" key="1">
    <source>
        <dbReference type="EMBL" id="GMR34444.1"/>
    </source>
</evidence>